<keyword evidence="5" id="KW-0560">Oxidoreductase</keyword>
<dbReference type="EMBL" id="VJXR01000091">
    <property type="protein sequence ID" value="TRW43280.1"/>
    <property type="molecule type" value="Genomic_DNA"/>
</dbReference>
<reference evidence="9 10" key="1">
    <citation type="submission" date="2019-07" db="EMBL/GenBank/DDBJ databases">
        <title>Georgenia wutianyii sp. nov. and Georgenia *** sp. nov. isolated from plateau pika (Ochotona curzoniae) in the Qinghai-Tibet plateau of China.</title>
        <authorList>
            <person name="Tian Z."/>
        </authorList>
    </citation>
    <scope>NUCLEOTIDE SEQUENCE [LARGE SCALE GENOMIC DNA]</scope>
    <source>
        <strain evidence="9 10">Z446</strain>
    </source>
</reference>
<evidence type="ECO:0000259" key="8">
    <source>
        <dbReference type="Pfam" id="PF09349"/>
    </source>
</evidence>
<dbReference type="InterPro" id="IPR018020">
    <property type="entry name" value="OHCU_decarboxylase"/>
</dbReference>
<dbReference type="NCBIfam" id="TIGR03383">
    <property type="entry name" value="urate_oxi"/>
    <property type="match status" value="1"/>
</dbReference>
<comment type="pathway">
    <text evidence="1">Purine metabolism; urate degradation; (S)-allantoin from urate: step 1/3.</text>
</comment>
<accession>A0A552WKH6</accession>
<dbReference type="Proteomes" id="UP000318693">
    <property type="component" value="Unassembled WGS sequence"/>
</dbReference>
<dbReference type="GO" id="GO:0004846">
    <property type="term" value="F:urate oxidase activity"/>
    <property type="evidence" value="ECO:0007669"/>
    <property type="project" value="UniProtKB-EC"/>
</dbReference>
<dbReference type="SUPFAM" id="SSF55620">
    <property type="entry name" value="Tetrahydrobiopterin biosynthesis enzymes-like"/>
    <property type="match status" value="2"/>
</dbReference>
<dbReference type="InterPro" id="IPR036778">
    <property type="entry name" value="OHCU_decarboxylase_sf"/>
</dbReference>
<dbReference type="NCBIfam" id="TIGR03180">
    <property type="entry name" value="UraD_2"/>
    <property type="match status" value="1"/>
</dbReference>
<feature type="compositionally biased region" description="Polar residues" evidence="7">
    <location>
        <begin position="1"/>
        <end position="11"/>
    </location>
</feature>
<evidence type="ECO:0000256" key="3">
    <source>
        <dbReference type="ARBA" id="ARBA00012598"/>
    </source>
</evidence>
<dbReference type="Gene3D" id="3.10.270.10">
    <property type="entry name" value="Urate Oxidase"/>
    <property type="match status" value="1"/>
</dbReference>
<dbReference type="EC" id="1.7.3.3" evidence="3"/>
<dbReference type="UniPathway" id="UPA00394">
    <property type="reaction ID" value="UER00650"/>
</dbReference>
<protein>
    <recommendedName>
        <fullName evidence="3">factor independent urate hydroxylase</fullName>
        <ecNumber evidence="3">1.7.3.3</ecNumber>
    </recommendedName>
    <alternativeName>
        <fullName evidence="6">Urate oxidase</fullName>
    </alternativeName>
</protein>
<dbReference type="AlphaFoldDB" id="A0A552WKH6"/>
<evidence type="ECO:0000256" key="5">
    <source>
        <dbReference type="ARBA" id="ARBA00023002"/>
    </source>
</evidence>
<feature type="region of interest" description="Disordered" evidence="7">
    <location>
        <begin position="1"/>
        <end position="34"/>
    </location>
</feature>
<feature type="domain" description="Oxo-4-hydroxy-4-carboxy-5-ureidoimidazoline decarboxylase" evidence="8">
    <location>
        <begin position="48"/>
        <end position="201"/>
    </location>
</feature>
<dbReference type="PROSITE" id="PS00366">
    <property type="entry name" value="URICASE"/>
    <property type="match status" value="1"/>
</dbReference>
<proteinExistence type="inferred from homology"/>
<dbReference type="Pfam" id="PF09349">
    <property type="entry name" value="OHCU_decarbox"/>
    <property type="match status" value="1"/>
</dbReference>
<keyword evidence="10" id="KW-1185">Reference proteome</keyword>
<comment type="similarity">
    <text evidence="2">Belongs to the uricase family.</text>
</comment>
<evidence type="ECO:0000256" key="2">
    <source>
        <dbReference type="ARBA" id="ARBA00009760"/>
    </source>
</evidence>
<sequence length="539" mass="58640">MSDSSRTTSPTHVADPTLTETSGSIGCPRWQSTRRSARMARTGLARLNEADAGDATALVLACAAVPRWARAIVEGRPYADADAALTAARTAAAPWTPEEVDAALARHPRIGERVRGEETDAAHSRAEQAGVDRTDAETARRLSAGNAAYEARFGHVFLIRAAGRTGPEILAALEERLTNDPVSERLVVAEQLREIAVLRLAKELGVTPKEPEMSDTRAAGTTAANATAPHATAPHATAAIVLGDNQYGKAEVRLLRVDRDTPRHRITELSVTSQLRGDFASAHLVGDNAPVVATDTQKNTVFALAKDGVGAPEEFALRLAEHFTSGFDWVSGGRWLVKQYTWERIPTTLADNATDGTHDHAFVKGGTETRTAVVQRDGDDVFVVAGLEDLSVLKSTGSEFHGFPRDRYTTLAETDDRILATSVTARWRYTTADVDYDALYADVRRLLLETFADVHSFALQQTLYKMGERVLHEHPEIGEIRFSMPNLHHFLVDLAPFGMDNPGEVFYAADRPYGLIEAEVRRADVAPDPRAWSTVAGFC</sequence>
<dbReference type="InterPro" id="IPR002042">
    <property type="entry name" value="Uricase"/>
</dbReference>
<dbReference type="PANTHER" id="PTHR42874">
    <property type="entry name" value="URICASE"/>
    <property type="match status" value="1"/>
</dbReference>
<dbReference type="InterPro" id="IPR017595">
    <property type="entry name" value="OHCU_decarboxylase-2"/>
</dbReference>
<dbReference type="GO" id="GO:0006144">
    <property type="term" value="P:purine nucleobase metabolic process"/>
    <property type="evidence" value="ECO:0007669"/>
    <property type="project" value="UniProtKB-KW"/>
</dbReference>
<keyword evidence="4" id="KW-0659">Purine metabolism</keyword>
<evidence type="ECO:0000313" key="10">
    <source>
        <dbReference type="Proteomes" id="UP000318693"/>
    </source>
</evidence>
<feature type="compositionally biased region" description="Polar residues" evidence="7">
    <location>
        <begin position="18"/>
        <end position="34"/>
    </location>
</feature>
<evidence type="ECO:0000256" key="7">
    <source>
        <dbReference type="SAM" id="MobiDB-lite"/>
    </source>
</evidence>
<dbReference type="PANTHER" id="PTHR42874:SF1">
    <property type="entry name" value="URICASE"/>
    <property type="match status" value="1"/>
</dbReference>
<gene>
    <name evidence="9" type="primary">pucL</name>
    <name evidence="9" type="ORF">FJ693_18280</name>
</gene>
<evidence type="ECO:0000256" key="1">
    <source>
        <dbReference type="ARBA" id="ARBA00004831"/>
    </source>
</evidence>
<dbReference type="GO" id="GO:0019628">
    <property type="term" value="P:urate catabolic process"/>
    <property type="evidence" value="ECO:0007669"/>
    <property type="project" value="UniProtKB-UniPathway"/>
</dbReference>
<dbReference type="NCBIfam" id="NF010372">
    <property type="entry name" value="PRK13798.1"/>
    <property type="match status" value="1"/>
</dbReference>
<dbReference type="Gene3D" id="1.10.3330.10">
    <property type="entry name" value="Oxo-4-hydroxy-4-carboxy-5-ureidoimidazoline decarboxylase"/>
    <property type="match status" value="1"/>
</dbReference>
<feature type="region of interest" description="Disordered" evidence="7">
    <location>
        <begin position="115"/>
        <end position="137"/>
    </location>
</feature>
<dbReference type="PRINTS" id="PR00093">
    <property type="entry name" value="URICASE"/>
</dbReference>
<dbReference type="InterPro" id="IPR019842">
    <property type="entry name" value="Uricase_CS"/>
</dbReference>
<name>A0A552WKH6_9MICO</name>
<dbReference type="SUPFAM" id="SSF158694">
    <property type="entry name" value="UraD-Like"/>
    <property type="match status" value="1"/>
</dbReference>
<evidence type="ECO:0000256" key="4">
    <source>
        <dbReference type="ARBA" id="ARBA00022631"/>
    </source>
</evidence>
<dbReference type="Pfam" id="PF01014">
    <property type="entry name" value="Uricase"/>
    <property type="match status" value="2"/>
</dbReference>
<evidence type="ECO:0000256" key="6">
    <source>
        <dbReference type="ARBA" id="ARBA00031317"/>
    </source>
</evidence>
<evidence type="ECO:0000313" key="9">
    <source>
        <dbReference type="EMBL" id="TRW43280.1"/>
    </source>
</evidence>
<comment type="caution">
    <text evidence="9">The sequence shown here is derived from an EMBL/GenBank/DDBJ whole genome shotgun (WGS) entry which is preliminary data.</text>
</comment>
<organism evidence="9 10">
    <name type="scientific">Georgenia yuyongxinii</name>
    <dbReference type="NCBI Taxonomy" id="2589797"/>
    <lineage>
        <taxon>Bacteria</taxon>
        <taxon>Bacillati</taxon>
        <taxon>Actinomycetota</taxon>
        <taxon>Actinomycetes</taxon>
        <taxon>Micrococcales</taxon>
        <taxon>Bogoriellaceae</taxon>
        <taxon>Georgenia</taxon>
    </lineage>
</organism>